<evidence type="ECO:0000256" key="1">
    <source>
        <dbReference type="ARBA" id="ARBA00008668"/>
    </source>
</evidence>
<name>A0A8X8WK03_SALSN</name>
<comment type="similarity">
    <text evidence="1">Belongs to the 'GDSL' lipolytic enzyme family.</text>
</comment>
<feature type="signal peptide" evidence="3">
    <location>
        <begin position="1"/>
        <end position="20"/>
    </location>
</feature>
<dbReference type="GO" id="GO:0016788">
    <property type="term" value="F:hydrolase activity, acting on ester bonds"/>
    <property type="evidence" value="ECO:0007669"/>
    <property type="project" value="InterPro"/>
</dbReference>
<dbReference type="Proteomes" id="UP000298416">
    <property type="component" value="Unassembled WGS sequence"/>
</dbReference>
<sequence length="374" mass="40800">MKSIKIIAFLLLIVAGTASAQPRNNTKCPFQFLYHFGDAISDTGNSIRVLPSGPLLPPTRSPYGVTFPGSPTGRWSDGRVDVDYVADAVGLPNIVPYLSMNDSRSYDGIIFSVAGSTTLNASFFESRGISVPPYNIPLDTQLNWFRSYLQSNCTNQTECAKRQPSNSAVLFEFSELNDIGYALVQGKSIQEVTNYVPLLVEAQINAAREVIKLGATRVVYTTAAPLGCYPYILTALTTNDTSAYDGLGCLRAVNNIAVKFNSNLTASFLALKAEFPSVNILPADYYATVRLLITLKTPIIGSRRRNPALRTCCGVGGRYNYDSNRFCGSPNVTACSNPNNSIYWDGLHFTQQVYNRVIGIQVLPALLLLGCRPI</sequence>
<dbReference type="Gene3D" id="3.40.50.1110">
    <property type="entry name" value="SGNH hydrolase"/>
    <property type="match status" value="1"/>
</dbReference>
<evidence type="ECO:0000313" key="5">
    <source>
        <dbReference type="Proteomes" id="UP000298416"/>
    </source>
</evidence>
<evidence type="ECO:0008006" key="6">
    <source>
        <dbReference type="Google" id="ProtNLM"/>
    </source>
</evidence>
<organism evidence="4">
    <name type="scientific">Salvia splendens</name>
    <name type="common">Scarlet sage</name>
    <dbReference type="NCBI Taxonomy" id="180675"/>
    <lineage>
        <taxon>Eukaryota</taxon>
        <taxon>Viridiplantae</taxon>
        <taxon>Streptophyta</taxon>
        <taxon>Embryophyta</taxon>
        <taxon>Tracheophyta</taxon>
        <taxon>Spermatophyta</taxon>
        <taxon>Magnoliopsida</taxon>
        <taxon>eudicotyledons</taxon>
        <taxon>Gunneridae</taxon>
        <taxon>Pentapetalae</taxon>
        <taxon>asterids</taxon>
        <taxon>lamiids</taxon>
        <taxon>Lamiales</taxon>
        <taxon>Lamiaceae</taxon>
        <taxon>Nepetoideae</taxon>
        <taxon>Mentheae</taxon>
        <taxon>Salviinae</taxon>
        <taxon>Salvia</taxon>
        <taxon>Salvia subgen. Calosphace</taxon>
        <taxon>core Calosphace</taxon>
    </lineage>
</organism>
<dbReference type="EMBL" id="PNBA02000016">
    <property type="protein sequence ID" value="KAG6395764.1"/>
    <property type="molecule type" value="Genomic_DNA"/>
</dbReference>
<evidence type="ECO:0000256" key="2">
    <source>
        <dbReference type="ARBA" id="ARBA00023180"/>
    </source>
</evidence>
<feature type="chain" id="PRO_5036463981" description="Zeta-carotene desaturase" evidence="3">
    <location>
        <begin position="21"/>
        <end position="374"/>
    </location>
</feature>
<dbReference type="PANTHER" id="PTHR22835">
    <property type="entry name" value="ZINC FINGER FYVE DOMAIN CONTAINING PROTEIN"/>
    <property type="match status" value="1"/>
</dbReference>
<accession>A0A8X8WK03</accession>
<comment type="caution">
    <text evidence="4">The sequence shown here is derived from an EMBL/GenBank/DDBJ whole genome shotgun (WGS) entry which is preliminary data.</text>
</comment>
<dbReference type="PANTHER" id="PTHR22835:SF683">
    <property type="entry name" value="OS05G0506800 PROTEIN"/>
    <property type="match status" value="1"/>
</dbReference>
<dbReference type="InterPro" id="IPR001087">
    <property type="entry name" value="GDSL"/>
</dbReference>
<dbReference type="AlphaFoldDB" id="A0A8X8WK03"/>
<evidence type="ECO:0000313" key="4">
    <source>
        <dbReference type="EMBL" id="KAG6395764.1"/>
    </source>
</evidence>
<proteinExistence type="inferred from homology"/>
<reference evidence="4" key="2">
    <citation type="submission" date="2020-08" db="EMBL/GenBank/DDBJ databases">
        <title>Plant Genome Project.</title>
        <authorList>
            <person name="Zhang R.-G."/>
        </authorList>
    </citation>
    <scope>NUCLEOTIDE SEQUENCE</scope>
    <source>
        <strain evidence="4">Huo1</strain>
        <tissue evidence="4">Leaf</tissue>
    </source>
</reference>
<gene>
    <name evidence="4" type="ORF">SASPL_141888</name>
</gene>
<keyword evidence="5" id="KW-1185">Reference proteome</keyword>
<dbReference type="InterPro" id="IPR036514">
    <property type="entry name" value="SGNH_hydro_sf"/>
</dbReference>
<keyword evidence="2" id="KW-0325">Glycoprotein</keyword>
<protein>
    <recommendedName>
        <fullName evidence="6">Zeta-carotene desaturase</fullName>
    </recommendedName>
</protein>
<reference evidence="4" key="1">
    <citation type="submission" date="2018-01" db="EMBL/GenBank/DDBJ databases">
        <authorList>
            <person name="Mao J.F."/>
        </authorList>
    </citation>
    <scope>NUCLEOTIDE SEQUENCE</scope>
    <source>
        <strain evidence="4">Huo1</strain>
        <tissue evidence="4">Leaf</tissue>
    </source>
</reference>
<keyword evidence="3" id="KW-0732">Signal</keyword>
<evidence type="ECO:0000256" key="3">
    <source>
        <dbReference type="SAM" id="SignalP"/>
    </source>
</evidence>
<dbReference type="Pfam" id="PF00657">
    <property type="entry name" value="Lipase_GDSL"/>
    <property type="match status" value="1"/>
</dbReference>